<sequence>MTIRVARVRERLQYDRVWFRAYTIITLTPSASTTTRQRFNASGLTTIGRTKGEPSHYEKASQIPGNVNCHPEMAGASWFTSPSSMGPGLTPVRPAFPRGTGGANAVHQPPNQHLRTERPAATAETGRLSLPSTFPQIDEDVILSVTRHELHADDLWKLDSRCRNIPSSLCHRFKDVSSLLIPLENYFAILIAGASQGDLIKHMSYEFSRYRICLLKYSEAFKWEALLEYHLGFFELRRRDMAHGDYTGWSKVDVDLYATYLHPNRLKAVYPGRR</sequence>
<dbReference type="EMBL" id="ML209161">
    <property type="protein sequence ID" value="TFK58872.1"/>
    <property type="molecule type" value="Genomic_DNA"/>
</dbReference>
<protein>
    <submittedName>
        <fullName evidence="1">Uncharacterized protein</fullName>
    </submittedName>
</protein>
<evidence type="ECO:0000313" key="2">
    <source>
        <dbReference type="Proteomes" id="UP000308600"/>
    </source>
</evidence>
<gene>
    <name evidence="1" type="ORF">BDN72DRAFT_674231</name>
</gene>
<organism evidence="1 2">
    <name type="scientific">Pluteus cervinus</name>
    <dbReference type="NCBI Taxonomy" id="181527"/>
    <lineage>
        <taxon>Eukaryota</taxon>
        <taxon>Fungi</taxon>
        <taxon>Dikarya</taxon>
        <taxon>Basidiomycota</taxon>
        <taxon>Agaricomycotina</taxon>
        <taxon>Agaricomycetes</taxon>
        <taxon>Agaricomycetidae</taxon>
        <taxon>Agaricales</taxon>
        <taxon>Pluteineae</taxon>
        <taxon>Pluteaceae</taxon>
        <taxon>Pluteus</taxon>
    </lineage>
</organism>
<reference evidence="1 2" key="1">
    <citation type="journal article" date="2019" name="Nat. Ecol. Evol.">
        <title>Megaphylogeny resolves global patterns of mushroom evolution.</title>
        <authorList>
            <person name="Varga T."/>
            <person name="Krizsan K."/>
            <person name="Foldi C."/>
            <person name="Dima B."/>
            <person name="Sanchez-Garcia M."/>
            <person name="Sanchez-Ramirez S."/>
            <person name="Szollosi G.J."/>
            <person name="Szarkandi J.G."/>
            <person name="Papp V."/>
            <person name="Albert L."/>
            <person name="Andreopoulos W."/>
            <person name="Angelini C."/>
            <person name="Antonin V."/>
            <person name="Barry K.W."/>
            <person name="Bougher N.L."/>
            <person name="Buchanan P."/>
            <person name="Buyck B."/>
            <person name="Bense V."/>
            <person name="Catcheside P."/>
            <person name="Chovatia M."/>
            <person name="Cooper J."/>
            <person name="Damon W."/>
            <person name="Desjardin D."/>
            <person name="Finy P."/>
            <person name="Geml J."/>
            <person name="Haridas S."/>
            <person name="Hughes K."/>
            <person name="Justo A."/>
            <person name="Karasinski D."/>
            <person name="Kautmanova I."/>
            <person name="Kiss B."/>
            <person name="Kocsube S."/>
            <person name="Kotiranta H."/>
            <person name="LaButti K.M."/>
            <person name="Lechner B.E."/>
            <person name="Liimatainen K."/>
            <person name="Lipzen A."/>
            <person name="Lukacs Z."/>
            <person name="Mihaltcheva S."/>
            <person name="Morgado L.N."/>
            <person name="Niskanen T."/>
            <person name="Noordeloos M.E."/>
            <person name="Ohm R.A."/>
            <person name="Ortiz-Santana B."/>
            <person name="Ovrebo C."/>
            <person name="Racz N."/>
            <person name="Riley R."/>
            <person name="Savchenko A."/>
            <person name="Shiryaev A."/>
            <person name="Soop K."/>
            <person name="Spirin V."/>
            <person name="Szebenyi C."/>
            <person name="Tomsovsky M."/>
            <person name="Tulloss R.E."/>
            <person name="Uehling J."/>
            <person name="Grigoriev I.V."/>
            <person name="Vagvolgyi C."/>
            <person name="Papp T."/>
            <person name="Martin F.M."/>
            <person name="Miettinen O."/>
            <person name="Hibbett D.S."/>
            <person name="Nagy L.G."/>
        </authorList>
    </citation>
    <scope>NUCLEOTIDE SEQUENCE [LARGE SCALE GENOMIC DNA]</scope>
    <source>
        <strain evidence="1 2">NL-1719</strain>
    </source>
</reference>
<evidence type="ECO:0000313" key="1">
    <source>
        <dbReference type="EMBL" id="TFK58872.1"/>
    </source>
</evidence>
<accession>A0ACD2ZZU5</accession>
<name>A0ACD2ZZU5_9AGAR</name>
<keyword evidence="2" id="KW-1185">Reference proteome</keyword>
<proteinExistence type="predicted"/>
<dbReference type="Proteomes" id="UP000308600">
    <property type="component" value="Unassembled WGS sequence"/>
</dbReference>